<proteinExistence type="predicted"/>
<sequence length="114" mass="12720">MPPSISIRAECHPPSLSLSIRIRAHPILPISLSLSLSLSLRIRAHPILPPLSLFGSELTPRVPEPPQPRHSLNPRSIQMGSGPLLVGKKGGAGFNLRRSYRRDLVQFVPWLRWQ</sequence>
<reference evidence="1 2" key="1">
    <citation type="journal article" date="2018" name="Mol. Biol. Evol.">
        <title>Broad Genomic Sampling Reveals a Smut Pathogenic Ancestry of the Fungal Clade Ustilaginomycotina.</title>
        <authorList>
            <person name="Kijpornyongpan T."/>
            <person name="Mondo S.J."/>
            <person name="Barry K."/>
            <person name="Sandor L."/>
            <person name="Lee J."/>
            <person name="Lipzen A."/>
            <person name="Pangilinan J."/>
            <person name="LaButti K."/>
            <person name="Hainaut M."/>
            <person name="Henrissat B."/>
            <person name="Grigoriev I.V."/>
            <person name="Spatafora J.W."/>
            <person name="Aime M.C."/>
        </authorList>
    </citation>
    <scope>NUCLEOTIDE SEQUENCE [LARGE SCALE GENOMIC DNA]</scope>
    <source>
        <strain evidence="1 2">SA 807</strain>
    </source>
</reference>
<evidence type="ECO:0000313" key="2">
    <source>
        <dbReference type="Proteomes" id="UP000245626"/>
    </source>
</evidence>
<keyword evidence="2" id="KW-1185">Reference proteome</keyword>
<organism evidence="1 2">
    <name type="scientific">Violaceomyces palustris</name>
    <dbReference type="NCBI Taxonomy" id="1673888"/>
    <lineage>
        <taxon>Eukaryota</taxon>
        <taxon>Fungi</taxon>
        <taxon>Dikarya</taxon>
        <taxon>Basidiomycota</taxon>
        <taxon>Ustilaginomycotina</taxon>
        <taxon>Ustilaginomycetes</taxon>
        <taxon>Violaceomycetales</taxon>
        <taxon>Violaceomycetaceae</taxon>
        <taxon>Violaceomyces</taxon>
    </lineage>
</organism>
<dbReference type="Proteomes" id="UP000245626">
    <property type="component" value="Unassembled WGS sequence"/>
</dbReference>
<name>A0ACD0NT76_9BASI</name>
<gene>
    <name evidence="1" type="ORF">IE53DRAFT_388750</name>
</gene>
<dbReference type="EMBL" id="KZ820105">
    <property type="protein sequence ID" value="PWN49043.1"/>
    <property type="molecule type" value="Genomic_DNA"/>
</dbReference>
<accession>A0ACD0NT76</accession>
<protein>
    <submittedName>
        <fullName evidence="1">Uncharacterized protein</fullName>
    </submittedName>
</protein>
<evidence type="ECO:0000313" key="1">
    <source>
        <dbReference type="EMBL" id="PWN49043.1"/>
    </source>
</evidence>